<evidence type="ECO:0000256" key="8">
    <source>
        <dbReference type="ARBA" id="ARBA00022490"/>
    </source>
</evidence>
<comment type="subcellular location">
    <subcellularLocation>
        <location evidence="3 20">Cytoplasm</location>
    </subcellularLocation>
</comment>
<keyword evidence="8 20" id="KW-0963">Cytoplasm</keyword>
<evidence type="ECO:0000256" key="5">
    <source>
        <dbReference type="ARBA" id="ARBA00010485"/>
    </source>
</evidence>
<keyword evidence="10 20" id="KW-0285">Flavoprotein</keyword>
<evidence type="ECO:0000313" key="24">
    <source>
        <dbReference type="Proteomes" id="UP000427716"/>
    </source>
</evidence>
<dbReference type="InterPro" id="IPR016166">
    <property type="entry name" value="FAD-bd_PCMH"/>
</dbReference>
<comment type="pathway">
    <text evidence="4 20">Cell wall biogenesis; peptidoglycan biosynthesis.</text>
</comment>
<evidence type="ECO:0000256" key="18">
    <source>
        <dbReference type="ARBA" id="ARBA00031026"/>
    </source>
</evidence>
<keyword evidence="9 20" id="KW-0132">Cell division</keyword>
<evidence type="ECO:0000256" key="3">
    <source>
        <dbReference type="ARBA" id="ARBA00004496"/>
    </source>
</evidence>
<keyword evidence="11 20" id="KW-0274">FAD</keyword>
<dbReference type="GO" id="GO:0071949">
    <property type="term" value="F:FAD binding"/>
    <property type="evidence" value="ECO:0007669"/>
    <property type="project" value="InterPro"/>
</dbReference>
<dbReference type="PROSITE" id="PS51387">
    <property type="entry name" value="FAD_PCMH"/>
    <property type="match status" value="1"/>
</dbReference>
<dbReference type="GO" id="GO:0009252">
    <property type="term" value="P:peptidoglycan biosynthetic process"/>
    <property type="evidence" value="ECO:0007669"/>
    <property type="project" value="UniProtKB-UniRule"/>
</dbReference>
<evidence type="ECO:0000256" key="10">
    <source>
        <dbReference type="ARBA" id="ARBA00022630"/>
    </source>
</evidence>
<comment type="similarity">
    <text evidence="5 20">Belongs to the MurB family.</text>
</comment>
<sequence length="463" mass="51165">MRLARRRVRYPGGVRLPGRRGQARWGYHHATVAAEIDQRRPRPDEPGRDRGGIDHPGDHPRRGADRAARRSLGRTSGRRAARLRWRGARWSSGHRGRVREVTSPASSGNGRPAFEWVESYPLTNTLRLPASAERLLRLNDLSEATLATPVVADWLADAATRVVAGGSNVVFATPAIAQAVSVAADDWTASAAGDGRIDLSVEAGKGLDALVRETTARGWFGIEALAEIPGTVGAAPMQNVGAYGTEISDVTRWVETWDRRERRIRRFDPDACDFSYRSSRFKREAGRWLILRVGLRLSTQAPADWPPVDYPGVEEAVDRWSRRTGREREAISPAEYAEVITAIRRAKLPDWREGWPGSAGSFFHNPIVSEHVAERLALRWPGMPRFPVVGGVKIPAGWLIETVGMKGYRDGPMAVSARHALVLEHHGGATGPEFLQFAESVRHRVAEVTGIELAIEPECVTRR</sequence>
<proteinExistence type="inferred from homology"/>
<dbReference type="AlphaFoldDB" id="A0A6I6D4T7"/>
<evidence type="ECO:0000256" key="19">
    <source>
        <dbReference type="ARBA" id="ARBA00048914"/>
    </source>
</evidence>
<dbReference type="GO" id="GO:0008762">
    <property type="term" value="F:UDP-N-acetylmuramate dehydrogenase activity"/>
    <property type="evidence" value="ECO:0007669"/>
    <property type="project" value="UniProtKB-UniRule"/>
</dbReference>
<dbReference type="Pfam" id="PF01565">
    <property type="entry name" value="FAD_binding_4"/>
    <property type="match status" value="1"/>
</dbReference>
<keyword evidence="12 20" id="KW-0521">NADP</keyword>
<dbReference type="InterPro" id="IPR036635">
    <property type="entry name" value="MurB_C_sf"/>
</dbReference>
<dbReference type="Pfam" id="PF02873">
    <property type="entry name" value="MurB_C"/>
    <property type="match status" value="1"/>
</dbReference>
<name>A0A6I6D4T7_9GAMM</name>
<dbReference type="InterPro" id="IPR036318">
    <property type="entry name" value="FAD-bd_PCMH-like_sf"/>
</dbReference>
<feature type="active site" evidence="20">
    <location>
        <position position="456"/>
    </location>
</feature>
<reference evidence="23 24" key="1">
    <citation type="submission" date="2019-11" db="EMBL/GenBank/DDBJ databases">
        <authorList>
            <person name="Zhang J."/>
            <person name="Sun C."/>
        </authorList>
    </citation>
    <scope>NUCLEOTIDE SEQUENCE [LARGE SCALE GENOMIC DNA]</scope>
    <source>
        <strain evidence="24">sp2</strain>
    </source>
</reference>
<comment type="catalytic activity">
    <reaction evidence="19 20">
        <text>UDP-N-acetyl-alpha-D-muramate + NADP(+) = UDP-N-acetyl-3-O-(1-carboxyvinyl)-alpha-D-glucosamine + NADPH + H(+)</text>
        <dbReference type="Rhea" id="RHEA:12248"/>
        <dbReference type="ChEBI" id="CHEBI:15378"/>
        <dbReference type="ChEBI" id="CHEBI:57783"/>
        <dbReference type="ChEBI" id="CHEBI:58349"/>
        <dbReference type="ChEBI" id="CHEBI:68483"/>
        <dbReference type="ChEBI" id="CHEBI:70757"/>
        <dbReference type="EC" id="1.3.1.98"/>
    </reaction>
</comment>
<dbReference type="KEGG" id="ghl:GM160_06385"/>
<keyword evidence="17 20" id="KW-0961">Cell wall biogenesis/degradation</keyword>
<dbReference type="InterPro" id="IPR006094">
    <property type="entry name" value="Oxid_FAD_bind_N"/>
</dbReference>
<dbReference type="GO" id="GO:0005829">
    <property type="term" value="C:cytosol"/>
    <property type="evidence" value="ECO:0007669"/>
    <property type="project" value="TreeGrafter"/>
</dbReference>
<evidence type="ECO:0000256" key="11">
    <source>
        <dbReference type="ARBA" id="ARBA00022827"/>
    </source>
</evidence>
<dbReference type="EMBL" id="CP046415">
    <property type="protein sequence ID" value="QGT78554.1"/>
    <property type="molecule type" value="Genomic_DNA"/>
</dbReference>
<dbReference type="Gene3D" id="3.90.78.10">
    <property type="entry name" value="UDP-N-acetylenolpyruvoylglucosamine reductase, C-terminal domain"/>
    <property type="match status" value="1"/>
</dbReference>
<feature type="compositionally biased region" description="Basic residues" evidence="21">
    <location>
        <begin position="69"/>
        <end position="79"/>
    </location>
</feature>
<feature type="domain" description="FAD-binding PCMH-type" evidence="22">
    <location>
        <begin position="109"/>
        <end position="300"/>
    </location>
</feature>
<dbReference type="GO" id="GO:0051301">
    <property type="term" value="P:cell division"/>
    <property type="evidence" value="ECO:0007669"/>
    <property type="project" value="UniProtKB-KW"/>
</dbReference>
<organism evidence="23 24">
    <name type="scientific">Guyparkeria halophila</name>
    <dbReference type="NCBI Taxonomy" id="47960"/>
    <lineage>
        <taxon>Bacteria</taxon>
        <taxon>Pseudomonadati</taxon>
        <taxon>Pseudomonadota</taxon>
        <taxon>Gammaproteobacteria</taxon>
        <taxon>Chromatiales</taxon>
        <taxon>Thioalkalibacteraceae</taxon>
        <taxon>Guyparkeria</taxon>
    </lineage>
</organism>
<comment type="cofactor">
    <cofactor evidence="1 20">
        <name>FAD</name>
        <dbReference type="ChEBI" id="CHEBI:57692"/>
    </cofactor>
</comment>
<feature type="active site" evidence="20">
    <location>
        <position position="277"/>
    </location>
</feature>
<dbReference type="SUPFAM" id="SSF56176">
    <property type="entry name" value="FAD-binding/transporter-associated domain-like"/>
    <property type="match status" value="1"/>
</dbReference>
<evidence type="ECO:0000256" key="4">
    <source>
        <dbReference type="ARBA" id="ARBA00004752"/>
    </source>
</evidence>
<evidence type="ECO:0000256" key="20">
    <source>
        <dbReference type="HAMAP-Rule" id="MF_00037"/>
    </source>
</evidence>
<keyword evidence="14 20" id="KW-0573">Peptidoglycan synthesis</keyword>
<evidence type="ECO:0000256" key="2">
    <source>
        <dbReference type="ARBA" id="ARBA00003921"/>
    </source>
</evidence>
<dbReference type="SUPFAM" id="SSF56194">
    <property type="entry name" value="Uridine diphospho-N-Acetylenolpyruvylglucosamine reductase, MurB, C-terminal domain"/>
    <property type="match status" value="1"/>
</dbReference>
<feature type="active site" description="Proton donor" evidence="20">
    <location>
        <position position="361"/>
    </location>
</feature>
<accession>A0A6I6D4T7</accession>
<dbReference type="HAMAP" id="MF_00037">
    <property type="entry name" value="MurB"/>
    <property type="match status" value="1"/>
</dbReference>
<keyword evidence="13 20" id="KW-0133">Cell shape</keyword>
<evidence type="ECO:0000256" key="17">
    <source>
        <dbReference type="ARBA" id="ARBA00023316"/>
    </source>
</evidence>
<keyword evidence="15 20" id="KW-0560">Oxidoreductase</keyword>
<evidence type="ECO:0000256" key="16">
    <source>
        <dbReference type="ARBA" id="ARBA00023306"/>
    </source>
</evidence>
<dbReference type="Proteomes" id="UP000427716">
    <property type="component" value="Chromosome"/>
</dbReference>
<keyword evidence="16 20" id="KW-0131">Cell cycle</keyword>
<dbReference type="InterPro" id="IPR011601">
    <property type="entry name" value="MurB_C"/>
</dbReference>
<keyword evidence="24" id="KW-1185">Reference proteome</keyword>
<evidence type="ECO:0000256" key="6">
    <source>
        <dbReference type="ARBA" id="ARBA00012518"/>
    </source>
</evidence>
<comment type="function">
    <text evidence="2 20">Cell wall formation.</text>
</comment>
<evidence type="ECO:0000256" key="1">
    <source>
        <dbReference type="ARBA" id="ARBA00001974"/>
    </source>
</evidence>
<dbReference type="Gene3D" id="3.30.465.10">
    <property type="match status" value="1"/>
</dbReference>
<protein>
    <recommendedName>
        <fullName evidence="7 20">UDP-N-acetylenolpyruvoylglucosamine reductase</fullName>
        <ecNumber evidence="6 20">1.3.1.98</ecNumber>
    </recommendedName>
    <alternativeName>
        <fullName evidence="18 20">UDP-N-acetylmuramate dehydrogenase</fullName>
    </alternativeName>
</protein>
<dbReference type="PANTHER" id="PTHR21071:SF4">
    <property type="entry name" value="UDP-N-ACETYLENOLPYRUVOYLGLUCOSAMINE REDUCTASE"/>
    <property type="match status" value="1"/>
</dbReference>
<evidence type="ECO:0000259" key="22">
    <source>
        <dbReference type="PROSITE" id="PS51387"/>
    </source>
</evidence>
<dbReference type="GO" id="GO:0008360">
    <property type="term" value="P:regulation of cell shape"/>
    <property type="evidence" value="ECO:0007669"/>
    <property type="project" value="UniProtKB-KW"/>
</dbReference>
<evidence type="ECO:0000256" key="21">
    <source>
        <dbReference type="SAM" id="MobiDB-lite"/>
    </source>
</evidence>
<feature type="compositionally biased region" description="Basic and acidic residues" evidence="21">
    <location>
        <begin position="36"/>
        <end position="68"/>
    </location>
</feature>
<evidence type="ECO:0000256" key="9">
    <source>
        <dbReference type="ARBA" id="ARBA00022618"/>
    </source>
</evidence>
<dbReference type="UniPathway" id="UPA00219"/>
<gene>
    <name evidence="20" type="primary">murB</name>
    <name evidence="23" type="ORF">GM160_06385</name>
</gene>
<evidence type="ECO:0000256" key="12">
    <source>
        <dbReference type="ARBA" id="ARBA00022857"/>
    </source>
</evidence>
<feature type="region of interest" description="Disordered" evidence="21">
    <location>
        <begin position="30"/>
        <end position="79"/>
    </location>
</feature>
<dbReference type="PANTHER" id="PTHR21071">
    <property type="entry name" value="UDP-N-ACETYLENOLPYRUVOYLGLUCOSAMINE REDUCTASE"/>
    <property type="match status" value="1"/>
</dbReference>
<evidence type="ECO:0000256" key="14">
    <source>
        <dbReference type="ARBA" id="ARBA00022984"/>
    </source>
</evidence>
<evidence type="ECO:0000256" key="7">
    <source>
        <dbReference type="ARBA" id="ARBA00015188"/>
    </source>
</evidence>
<dbReference type="EC" id="1.3.1.98" evidence="6 20"/>
<dbReference type="InterPro" id="IPR003170">
    <property type="entry name" value="MurB"/>
</dbReference>
<evidence type="ECO:0000256" key="15">
    <source>
        <dbReference type="ARBA" id="ARBA00023002"/>
    </source>
</evidence>
<evidence type="ECO:0000256" key="13">
    <source>
        <dbReference type="ARBA" id="ARBA00022960"/>
    </source>
</evidence>
<dbReference type="GO" id="GO:0071555">
    <property type="term" value="P:cell wall organization"/>
    <property type="evidence" value="ECO:0007669"/>
    <property type="project" value="UniProtKB-KW"/>
</dbReference>
<dbReference type="InterPro" id="IPR016169">
    <property type="entry name" value="FAD-bd_PCMH_sub2"/>
</dbReference>
<evidence type="ECO:0000313" key="23">
    <source>
        <dbReference type="EMBL" id="QGT78554.1"/>
    </source>
</evidence>